<evidence type="ECO:0000256" key="1">
    <source>
        <dbReference type="SAM" id="SignalP"/>
    </source>
</evidence>
<protein>
    <recommendedName>
        <fullName evidence="4">DUF541 domain-containing protein</fullName>
    </recommendedName>
</protein>
<organism evidence="2 3">
    <name type="scientific">Hufsiella ginkgonis</name>
    <dbReference type="NCBI Taxonomy" id="2695274"/>
    <lineage>
        <taxon>Bacteria</taxon>
        <taxon>Pseudomonadati</taxon>
        <taxon>Bacteroidota</taxon>
        <taxon>Sphingobacteriia</taxon>
        <taxon>Sphingobacteriales</taxon>
        <taxon>Sphingobacteriaceae</taxon>
        <taxon>Hufsiella</taxon>
    </lineage>
</organism>
<dbReference type="RefSeq" id="WP_160906940.1">
    <property type="nucleotide sequence ID" value="NZ_WVHS01000002.1"/>
</dbReference>
<evidence type="ECO:0008006" key="4">
    <source>
        <dbReference type="Google" id="ProtNLM"/>
    </source>
</evidence>
<comment type="caution">
    <text evidence="2">The sequence shown here is derived from an EMBL/GenBank/DDBJ whole genome shotgun (WGS) entry which is preliminary data.</text>
</comment>
<feature type="chain" id="PRO_5029870844" description="DUF541 domain-containing protein" evidence="1">
    <location>
        <begin position="19"/>
        <end position="123"/>
    </location>
</feature>
<dbReference type="AlphaFoldDB" id="A0A7K1XZK6"/>
<gene>
    <name evidence="2" type="ORF">GS398_11730</name>
</gene>
<feature type="signal peptide" evidence="1">
    <location>
        <begin position="1"/>
        <end position="18"/>
    </location>
</feature>
<accession>A0A7K1XZK6</accession>
<dbReference type="Proteomes" id="UP000451233">
    <property type="component" value="Unassembled WGS sequence"/>
</dbReference>
<name>A0A7K1XZK6_9SPHI</name>
<keyword evidence="1" id="KW-0732">Signal</keyword>
<keyword evidence="3" id="KW-1185">Reference proteome</keyword>
<dbReference type="EMBL" id="WVHS01000002">
    <property type="protein sequence ID" value="MXV15976.1"/>
    <property type="molecule type" value="Genomic_DNA"/>
</dbReference>
<evidence type="ECO:0000313" key="2">
    <source>
        <dbReference type="EMBL" id="MXV15976.1"/>
    </source>
</evidence>
<proteinExistence type="predicted"/>
<reference evidence="2 3" key="1">
    <citation type="submission" date="2019-11" db="EMBL/GenBank/DDBJ databases">
        <title>Pedobacter sp. HMF7056 Genome sequencing and assembly.</title>
        <authorList>
            <person name="Kang H."/>
            <person name="Kim H."/>
            <person name="Joh K."/>
        </authorList>
    </citation>
    <scope>NUCLEOTIDE SEQUENCE [LARGE SCALE GENOMIC DNA]</scope>
    <source>
        <strain evidence="2 3">HMF7056</strain>
    </source>
</reference>
<sequence length="123" mass="13178">MKKITLGLLFFIVSTAYSQSVPGNAELLSMSVTLKVQDIASAVSLTDAKKVALSAFFQKEEKAIAAAASSNMNAGQTVALTKQLQAEFRSILTAEELKIYSHKKKGSIYALPDTIKPATIQTP</sequence>
<evidence type="ECO:0000313" key="3">
    <source>
        <dbReference type="Proteomes" id="UP000451233"/>
    </source>
</evidence>